<feature type="domain" description="Cadherin" evidence="4">
    <location>
        <begin position="362"/>
        <end position="470"/>
    </location>
</feature>
<accession>A0A8B6C553</accession>
<dbReference type="GO" id="GO:0016020">
    <property type="term" value="C:membrane"/>
    <property type="evidence" value="ECO:0007669"/>
    <property type="project" value="InterPro"/>
</dbReference>
<comment type="caution">
    <text evidence="5">The sequence shown here is derived from an EMBL/GenBank/DDBJ whole genome shotgun (WGS) entry which is preliminary data.</text>
</comment>
<feature type="domain" description="Cadherin" evidence="4">
    <location>
        <begin position="1297"/>
        <end position="1406"/>
    </location>
</feature>
<evidence type="ECO:0000256" key="3">
    <source>
        <dbReference type="PROSITE-ProRule" id="PRU00043"/>
    </source>
</evidence>
<evidence type="ECO:0000259" key="4">
    <source>
        <dbReference type="PROSITE" id="PS50268"/>
    </source>
</evidence>
<feature type="domain" description="Cadherin" evidence="4">
    <location>
        <begin position="680"/>
        <end position="773"/>
    </location>
</feature>
<feature type="domain" description="Cadherin" evidence="4">
    <location>
        <begin position="472"/>
        <end position="582"/>
    </location>
</feature>
<dbReference type="OrthoDB" id="6287469at2759"/>
<feature type="domain" description="Cadherin" evidence="4">
    <location>
        <begin position="143"/>
        <end position="248"/>
    </location>
</feature>
<feature type="domain" description="Cadherin" evidence="4">
    <location>
        <begin position="2347"/>
        <end position="2452"/>
    </location>
</feature>
<dbReference type="Gene3D" id="2.60.40.60">
    <property type="entry name" value="Cadherins"/>
    <property type="match status" value="27"/>
</dbReference>
<dbReference type="GO" id="GO:0007156">
    <property type="term" value="P:homophilic cell adhesion via plasma membrane adhesion molecules"/>
    <property type="evidence" value="ECO:0007669"/>
    <property type="project" value="InterPro"/>
</dbReference>
<organism evidence="5 6">
    <name type="scientific">Mytilus galloprovincialis</name>
    <name type="common">Mediterranean mussel</name>
    <dbReference type="NCBI Taxonomy" id="29158"/>
    <lineage>
        <taxon>Eukaryota</taxon>
        <taxon>Metazoa</taxon>
        <taxon>Spiralia</taxon>
        <taxon>Lophotrochozoa</taxon>
        <taxon>Mollusca</taxon>
        <taxon>Bivalvia</taxon>
        <taxon>Autobranchia</taxon>
        <taxon>Pteriomorphia</taxon>
        <taxon>Mytilida</taxon>
        <taxon>Mytiloidea</taxon>
        <taxon>Mytilidae</taxon>
        <taxon>Mytilinae</taxon>
        <taxon>Mytilus</taxon>
    </lineage>
</organism>
<feature type="domain" description="Cadherin" evidence="4">
    <location>
        <begin position="1407"/>
        <end position="1513"/>
    </location>
</feature>
<feature type="domain" description="Cadherin" evidence="4">
    <location>
        <begin position="37"/>
        <end position="142"/>
    </location>
</feature>
<keyword evidence="1" id="KW-0812">Transmembrane</keyword>
<evidence type="ECO:0000256" key="1">
    <source>
        <dbReference type="ARBA" id="ARBA00022692"/>
    </source>
</evidence>
<dbReference type="PROSITE" id="PS50268">
    <property type="entry name" value="CADHERIN_2"/>
    <property type="match status" value="27"/>
</dbReference>
<feature type="domain" description="Cadherin" evidence="4">
    <location>
        <begin position="1613"/>
        <end position="1732"/>
    </location>
</feature>
<feature type="domain" description="Cadherin" evidence="4">
    <location>
        <begin position="2560"/>
        <end position="2661"/>
    </location>
</feature>
<keyword evidence="2" id="KW-0472">Membrane</keyword>
<evidence type="ECO:0000313" key="6">
    <source>
        <dbReference type="Proteomes" id="UP000596742"/>
    </source>
</evidence>
<feature type="domain" description="Cadherin" evidence="4">
    <location>
        <begin position="249"/>
        <end position="360"/>
    </location>
</feature>
<keyword evidence="2" id="KW-1133">Transmembrane helix</keyword>
<dbReference type="SMART" id="SM00112">
    <property type="entry name" value="CA"/>
    <property type="match status" value="24"/>
</dbReference>
<feature type="domain" description="Cadherin" evidence="4">
    <location>
        <begin position="1827"/>
        <end position="1927"/>
    </location>
</feature>
<feature type="domain" description="Cadherin" evidence="4">
    <location>
        <begin position="1514"/>
        <end position="1612"/>
    </location>
</feature>
<dbReference type="PANTHER" id="PTHR24026">
    <property type="entry name" value="FAT ATYPICAL CADHERIN-RELATED"/>
    <property type="match status" value="1"/>
</dbReference>
<feature type="domain" description="Cadherin" evidence="4">
    <location>
        <begin position="1928"/>
        <end position="2030"/>
    </location>
</feature>
<dbReference type="Proteomes" id="UP000596742">
    <property type="component" value="Unassembled WGS sequence"/>
</dbReference>
<keyword evidence="3" id="KW-0106">Calcium</keyword>
<feature type="domain" description="Cadherin" evidence="4">
    <location>
        <begin position="578"/>
        <end position="679"/>
    </location>
</feature>
<dbReference type="CDD" id="cd11304">
    <property type="entry name" value="Cadherin_repeat"/>
    <property type="match status" value="26"/>
</dbReference>
<feature type="domain" description="Cadherin" evidence="4">
    <location>
        <begin position="2031"/>
        <end position="2135"/>
    </location>
</feature>
<feature type="domain" description="Cadherin" evidence="4">
    <location>
        <begin position="2242"/>
        <end position="2346"/>
    </location>
</feature>
<proteinExistence type="predicted"/>
<dbReference type="InterPro" id="IPR015919">
    <property type="entry name" value="Cadherin-like_sf"/>
</dbReference>
<feature type="domain" description="Cadherin" evidence="4">
    <location>
        <begin position="879"/>
        <end position="981"/>
    </location>
</feature>
<dbReference type="PANTHER" id="PTHR24026:SF133">
    <property type="entry name" value="CADHERIN-RELATED FAMILY MEMBER 2"/>
    <property type="match status" value="1"/>
</dbReference>
<dbReference type="EMBL" id="UYJE01001113">
    <property type="protein sequence ID" value="VDH99243.1"/>
    <property type="molecule type" value="Genomic_DNA"/>
</dbReference>
<feature type="domain" description="Cadherin" evidence="4">
    <location>
        <begin position="2137"/>
        <end position="2241"/>
    </location>
</feature>
<feature type="domain" description="Cadherin" evidence="4">
    <location>
        <begin position="982"/>
        <end position="1100"/>
    </location>
</feature>
<feature type="domain" description="Cadherin" evidence="4">
    <location>
        <begin position="1717"/>
        <end position="1826"/>
    </location>
</feature>
<dbReference type="InterPro" id="IPR002126">
    <property type="entry name" value="Cadherin-like_dom"/>
</dbReference>
<feature type="domain" description="Cadherin" evidence="4">
    <location>
        <begin position="1089"/>
        <end position="1190"/>
    </location>
</feature>
<evidence type="ECO:0000313" key="5">
    <source>
        <dbReference type="EMBL" id="VDH99243.1"/>
    </source>
</evidence>
<feature type="non-terminal residue" evidence="5">
    <location>
        <position position="1"/>
    </location>
</feature>
<feature type="domain" description="Cadherin" evidence="4">
    <location>
        <begin position="774"/>
        <end position="878"/>
    </location>
</feature>
<feature type="domain" description="Cadherin" evidence="4">
    <location>
        <begin position="1191"/>
        <end position="1296"/>
    </location>
</feature>
<dbReference type="PRINTS" id="PR00205">
    <property type="entry name" value="CADHERIN"/>
</dbReference>
<protein>
    <submittedName>
        <fullName evidence="5">Protocadherin Fat 4</fullName>
    </submittedName>
</protein>
<keyword evidence="6" id="KW-1185">Reference proteome</keyword>
<gene>
    <name evidence="5" type="ORF">MGAL_10B050667</name>
</gene>
<dbReference type="SUPFAM" id="SSF49313">
    <property type="entry name" value="Cadherin-like"/>
    <property type="match status" value="27"/>
</dbReference>
<reference evidence="5" key="1">
    <citation type="submission" date="2018-11" db="EMBL/GenBank/DDBJ databases">
        <authorList>
            <person name="Alioto T."/>
            <person name="Alioto T."/>
        </authorList>
    </citation>
    <scope>NUCLEOTIDE SEQUENCE</scope>
</reference>
<evidence type="ECO:0000256" key="2">
    <source>
        <dbReference type="ARBA" id="ARBA00022989"/>
    </source>
</evidence>
<feature type="domain" description="Cadherin" evidence="4">
    <location>
        <begin position="2662"/>
        <end position="2773"/>
    </location>
</feature>
<feature type="domain" description="Cadherin" evidence="4">
    <location>
        <begin position="2466"/>
        <end position="2558"/>
    </location>
</feature>
<dbReference type="Pfam" id="PF00028">
    <property type="entry name" value="Cadherin"/>
    <property type="match status" value="17"/>
</dbReference>
<feature type="domain" description="Cadherin" evidence="4">
    <location>
        <begin position="2769"/>
        <end position="2869"/>
    </location>
</feature>
<name>A0A8B6C553_MYTGA</name>
<dbReference type="GO" id="GO:0005509">
    <property type="term" value="F:calcium ion binding"/>
    <property type="evidence" value="ECO:0007669"/>
    <property type="project" value="UniProtKB-UniRule"/>
</dbReference>
<sequence>LRIQATDGGTPACSTTRVILVTVERNLNAPQWSGTNTPNNYVVEILETHDVTIPVKVLAATDADDRSPNRDIIYEFDPNSQHQDLFTVDQNGPVYLRGSMIGKTPIQYVLTLFARDKGTSQKSSPVGTLTVNVVRNQNPPIINNLPREVNISAGQGTNLEIFRVTATDADTRSPYNTLTFDRTGEGSATTYFNVNPSNGAVFLTASVSAVPDERFYLRVRAQDGGDPKKFDSKVLTIIVNRNLQKPVMSAGQYNKRILETQAVSVELVKVLATDGDNFAPNNQLEYFISSNNAEVNKFVQVDADTGSVSLKQSIKNFTNAATVFTVSFQVSARDKAASPQTADNPQIVQLTVVRNTRPMFTNPTAYSNAIPETTPGGQIVYATTVSNTDTDAPFNQLDYSLYPDSTNLARLFFEIDSSGVVRVRTGVNLNQTAQTQFDVRVVVADRGTPSLSDVAQVTVTVEHNLNPPEFGHSRALSRRIAETTAVGTKIVTLNATDADKTPPNNVIQFVRTGSGNSNEYFFINPTSGEIILIKSVADITQSLFTLTVDARDQGLPQKVVDVTITVTVLRTTGALVFTAPSYNATINENDAVGNLVWTVKANPDPGITYAVTGLSSAPEYFSVGTTSGAVTIKKDLRQDPAGLASYLLQVVATKTDVSVQKATATVSISVNRNLADPVFLPRNQAVGAEVIKVAATDGDQDTVMYTMEDKSPHKDLFFVNSQTGSITLIAPLLNTGVNNYTFNVIASDQRASPRTATARVHLTILRDIYTPQFTFNPYNTDVTENTVAGTNFITVTATDQDLRGAIVYDVIGKGSAPAFFDVDPAQGTVSVINQALMKADNTPVYELELVAYDSVYPNNRGNSTVKITMQRNLGRPAFVGGPYSATINDLYTLGQFVLQVNANDTIDNDPVTYEIMGTAQALEYYYIEPTTGRITLKKLLTEGTQSEDRITIRACDIRTPIQCISIVATITIVRNQQTPTFTNLPAGVNLEQGHDVGSLAFTASARDNDLRAPGMLQFEKIGMYPAPSFFDVNMTTGIVTASRPLTEDALQSNPYRLELVVYDSMYPTDRATGTVTFTVNRNPSTPACDLATFQSTPPENTALGELVIDVNATDDDGDKLTYSFDAATTDATERNFLYINPENGVITLKRLFTTTTQNSFVFNVIATDTGGSTASCGVNINVIRDAAPTFIPTSYYLQIDETSPVNKQNPPLLVVTATDSDRKQPLVYGIEGDLQSPYYFAVNSSTGGIFVRNDLKKDVETRYSLKVTAYDPGSLGKTATATVTIDVVHNPHPPVLAPVSFSTTIWEYVPVSSNILNITATDSDQDPLRYVLFSDGSMESARALQYFSINPDNGLITVSKDLQTDTTKAKVYNMKVRVRDQKLDFEKDATGDVTINVNRNEQSPQFQGLPYTRTLSENSLLSTSVFTLSAIDNDIRGTMTYGIFGDISGPYFFKLANSLGVPAGRIIMQNDLKNEDATNYILRVRAWDSIYPNDFAQDIVNITVTRNENQPIFTRLQFETTINETTQVGVAVIRLNATDSDGDKLRYTVISTTTANDFFTLDPDTGIVFVQNVLTTDTVTSYTMVAQASDGKNIATVNVIINVIRDLSVPTFTQLVYPVTINENRPVNDIIVTVEASDNDRQGVIRYIVVGEYPAPSLFGVNPVNGQVSIIRSVRGDTSADIYNLTVEAYDTLRPTTSGKALVQVTVLRNPNLPEWGLPNYSADVREDAPVFSDVIKVQATDKDPDDSIRYGIANERLERALNAGPSDYFFIDDVTGQMKLAKSLLNTDIQRFFVTVQACDNGSPVRCINTTVALTVDRTGQPPIFTRNQYTQIIEENKAVGDSVIVVTANDANKLGTVVYAVVTPGSEYFSMNSSSGELTLAKSVKDDLATEYKFQVVAYDSGESIYRSTADVTIVVTRNPSPPRFSEVPYRVTLDQNSPYNFMVVNTTATDADGDIPRYSVISSVPTMSYFSYDTDTGVLYLRKLLTSPPPPASFVLTVYARDQRRVNEKTGTSTISITMDYDSQPQFNPSAYSVQMEESRPVGGFVVNTNAVDNDLKGSMVYEAIGVYPAPDYFTVESTNGTITVKRDVRNDVLNLETYTLKVVAYDSQIPDLRATADVTITINRNPNAPQFQPSSNYFVQIRENTTVGSEIVDIDAVDQDKDTLTYEIVQATSNGMDIFFIDPSTGVIVNKQPLTSDSTPVNTYNMIVQVMDGRGQASNATVQILILREAADIPPRFTDSTFNTEIRFDQAMNVNFYRVNATDPDLKKELVYELIGVYPAQNFFVVNPATGDVSLKAALSADPLALLDYTLRVQVYDSALPDVRAEQSYNVKVNRNPSSPVFLATSYSISIKENYPIGGAVISVNATDADGDVVKFSIIEDANGIAAKKYFFINAENGIIFVSDNLKKSAPTGTFSFRVRARDQGKPENYGEASVAITIDRDDNTPQFVYPPNLSSYFATIEETRTGLILSVRATDNDNEPTGSIQYEAVGDGLAIAYFGVENNGNVNVQKSLLTTTETNFLLQIKAYHSFWPDNAVFGNVNITVRRNVNSPIFTPNNNYRVQINEYYPFGQVVASVRASDNDQDTIRYTILGPPADKNYFYIQSGTGDVYLRQSPSKNPSVSQYVMTVEGSDQRSPPNTVNATLTVNIVKNSKPTFSNLPGTIQLREDTPVTQLVYQVQAEDPDLAVTSGQLTYAIVGDSSGPSFFKINSTTGVITPRVNLTSDDTELQYKLRIVVYDSEIPELTTESMLTIDMTRNLNAPDFVPPVYNFPITDQYKVAQHVGTPVTATDRDGDILVYEIVNGPHDFFYLNPVTGQLTLIKDLASTNQKTFSFQVSARDQRNPEKSDIAPVTVTVDRDEDIPSFTAQKYTANIVETEPVGNVIETVAATDNDLRGWFGGTKARAVIGFDRVCQILNQCNPPLEVLTKYLKLIDNTEKRLELAKKFKCHNVVIETLASMKDRAQLEFYGRKLQPGTIEARSAAAALNNSSIKWKN</sequence>